<keyword evidence="5" id="KW-1185">Reference proteome</keyword>
<dbReference type="OrthoDB" id="4487712at2759"/>
<evidence type="ECO:0000256" key="1">
    <source>
        <dbReference type="ARBA" id="ARBA00023242"/>
    </source>
</evidence>
<sequence>MISPEGIQWINQKVGHETFQEEPSTPPFHGSRGGYSVQTPADIYSDLGFVPLPSKEAAISLLNAYFRTINHYCPLFDERDFMSRIEQEYPVHPQSSPEWWACVSVTLALAYTLDPRYYQHGWIYLRNSMLSLNGFYVGRPQLCSVQAVLGMALYFLGTFSLRPSIELNALAMCMAYSLDLSTDLSTQTASEIEQSRKVLAVCCSMDIDIALRSRTPPIQHSIDMTFYHRPIDQNGVFNIYDSVRHLTIIKNQIYQKLYSTLGSEKGDAEVIDTVGELDVKLQDWVDEIPHEYQPGHFNKYSDSRDEIGPILLYIHLSYYNCLLIIHRKAIARADWNMSLDPCRSQFPQVRSPNPRTLQSSTLCTQAARASMQLVREIPGDNIICAGTLMYFAVFALVIFSILIVKDPSVANPKRDIEMMKDVEKFFFAVSRSNAGPGIDQLIQYCISHRAAAEMAIKRALKSTTGSC</sequence>
<dbReference type="GO" id="GO:0003677">
    <property type="term" value="F:DNA binding"/>
    <property type="evidence" value="ECO:0007669"/>
    <property type="project" value="InterPro"/>
</dbReference>
<dbReference type="AlphaFoldDB" id="A0A1L9RGV1"/>
<dbReference type="PANTHER" id="PTHR46910">
    <property type="entry name" value="TRANSCRIPTION FACTOR PDR1"/>
    <property type="match status" value="1"/>
</dbReference>
<keyword evidence="2" id="KW-0812">Transmembrane</keyword>
<keyword evidence="1" id="KW-0539">Nucleus</keyword>
<dbReference type="RefSeq" id="XP_040687764.1">
    <property type="nucleotide sequence ID" value="XM_040831085.1"/>
</dbReference>
<dbReference type="EMBL" id="KV878213">
    <property type="protein sequence ID" value="OJJ34088.1"/>
    <property type="molecule type" value="Genomic_DNA"/>
</dbReference>
<dbReference type="Pfam" id="PF04082">
    <property type="entry name" value="Fungal_trans"/>
    <property type="match status" value="1"/>
</dbReference>
<gene>
    <name evidence="4" type="ORF">ASPWEDRAFT_173520</name>
</gene>
<evidence type="ECO:0000256" key="2">
    <source>
        <dbReference type="SAM" id="Phobius"/>
    </source>
</evidence>
<reference evidence="5" key="1">
    <citation type="journal article" date="2017" name="Genome Biol.">
        <title>Comparative genomics reveals high biological diversity and specific adaptations in the industrially and medically important fungal genus Aspergillus.</title>
        <authorList>
            <person name="de Vries R.P."/>
            <person name="Riley R."/>
            <person name="Wiebenga A."/>
            <person name="Aguilar-Osorio G."/>
            <person name="Amillis S."/>
            <person name="Uchima C.A."/>
            <person name="Anderluh G."/>
            <person name="Asadollahi M."/>
            <person name="Askin M."/>
            <person name="Barry K."/>
            <person name="Battaglia E."/>
            <person name="Bayram O."/>
            <person name="Benocci T."/>
            <person name="Braus-Stromeyer S.A."/>
            <person name="Caldana C."/>
            <person name="Canovas D."/>
            <person name="Cerqueira G.C."/>
            <person name="Chen F."/>
            <person name="Chen W."/>
            <person name="Choi C."/>
            <person name="Clum A."/>
            <person name="Dos Santos R.A."/>
            <person name="Damasio A.R."/>
            <person name="Diallinas G."/>
            <person name="Emri T."/>
            <person name="Fekete E."/>
            <person name="Flipphi M."/>
            <person name="Freyberg S."/>
            <person name="Gallo A."/>
            <person name="Gournas C."/>
            <person name="Habgood R."/>
            <person name="Hainaut M."/>
            <person name="Harispe M.L."/>
            <person name="Henrissat B."/>
            <person name="Hilden K.S."/>
            <person name="Hope R."/>
            <person name="Hossain A."/>
            <person name="Karabika E."/>
            <person name="Karaffa L."/>
            <person name="Karanyi Z."/>
            <person name="Krasevec N."/>
            <person name="Kuo A."/>
            <person name="Kusch H."/>
            <person name="LaButti K."/>
            <person name="Lagendijk E.L."/>
            <person name="Lapidus A."/>
            <person name="Levasseur A."/>
            <person name="Lindquist E."/>
            <person name="Lipzen A."/>
            <person name="Logrieco A.F."/>
            <person name="MacCabe A."/>
            <person name="Maekelae M.R."/>
            <person name="Malavazi I."/>
            <person name="Melin P."/>
            <person name="Meyer V."/>
            <person name="Mielnichuk N."/>
            <person name="Miskei M."/>
            <person name="Molnar A.P."/>
            <person name="Mule G."/>
            <person name="Ngan C.Y."/>
            <person name="Orejas M."/>
            <person name="Orosz E."/>
            <person name="Ouedraogo J.P."/>
            <person name="Overkamp K.M."/>
            <person name="Park H.-S."/>
            <person name="Perrone G."/>
            <person name="Piumi F."/>
            <person name="Punt P.J."/>
            <person name="Ram A.F."/>
            <person name="Ramon A."/>
            <person name="Rauscher S."/>
            <person name="Record E."/>
            <person name="Riano-Pachon D.M."/>
            <person name="Robert V."/>
            <person name="Roehrig J."/>
            <person name="Ruller R."/>
            <person name="Salamov A."/>
            <person name="Salih N.S."/>
            <person name="Samson R.A."/>
            <person name="Sandor E."/>
            <person name="Sanguinetti M."/>
            <person name="Schuetze T."/>
            <person name="Sepcic K."/>
            <person name="Shelest E."/>
            <person name="Sherlock G."/>
            <person name="Sophianopoulou V."/>
            <person name="Squina F.M."/>
            <person name="Sun H."/>
            <person name="Susca A."/>
            <person name="Todd R.B."/>
            <person name="Tsang A."/>
            <person name="Unkles S.E."/>
            <person name="van de Wiele N."/>
            <person name="van Rossen-Uffink D."/>
            <person name="Oliveira J.V."/>
            <person name="Vesth T.C."/>
            <person name="Visser J."/>
            <person name="Yu J.-H."/>
            <person name="Zhou M."/>
            <person name="Andersen M.R."/>
            <person name="Archer D.B."/>
            <person name="Baker S.E."/>
            <person name="Benoit I."/>
            <person name="Brakhage A.A."/>
            <person name="Braus G.H."/>
            <person name="Fischer R."/>
            <person name="Frisvad J.C."/>
            <person name="Goldman G.H."/>
            <person name="Houbraken J."/>
            <person name="Oakley B."/>
            <person name="Pocsi I."/>
            <person name="Scazzocchio C."/>
            <person name="Seiboth B."/>
            <person name="vanKuyk P.A."/>
            <person name="Wortman J."/>
            <person name="Dyer P.S."/>
            <person name="Grigoriev I.V."/>
        </authorList>
    </citation>
    <scope>NUCLEOTIDE SEQUENCE [LARGE SCALE GENOMIC DNA]</scope>
    <source>
        <strain evidence="5">DTO 134E9</strain>
    </source>
</reference>
<dbReference type="PANTHER" id="PTHR46910:SF25">
    <property type="entry name" value="ABC-TRANSPORTER-REGULATING TRANSCRIPTION FACTOR"/>
    <property type="match status" value="1"/>
</dbReference>
<evidence type="ECO:0000313" key="5">
    <source>
        <dbReference type="Proteomes" id="UP000184383"/>
    </source>
</evidence>
<dbReference type="InterPro" id="IPR007219">
    <property type="entry name" value="XnlR_reg_dom"/>
</dbReference>
<dbReference type="VEuPathDB" id="FungiDB:ASPWEDRAFT_173520"/>
<dbReference type="GO" id="GO:0008270">
    <property type="term" value="F:zinc ion binding"/>
    <property type="evidence" value="ECO:0007669"/>
    <property type="project" value="InterPro"/>
</dbReference>
<evidence type="ECO:0000259" key="3">
    <source>
        <dbReference type="Pfam" id="PF04082"/>
    </source>
</evidence>
<keyword evidence="2" id="KW-0472">Membrane</keyword>
<feature type="transmembrane region" description="Helical" evidence="2">
    <location>
        <begin position="387"/>
        <end position="404"/>
    </location>
</feature>
<dbReference type="InterPro" id="IPR050987">
    <property type="entry name" value="AtrR-like"/>
</dbReference>
<dbReference type="STRING" id="1073089.A0A1L9RGV1"/>
<feature type="domain" description="Xylanolytic transcriptional activator regulatory" evidence="3">
    <location>
        <begin position="62"/>
        <end position="225"/>
    </location>
</feature>
<accession>A0A1L9RGV1</accession>
<dbReference type="GeneID" id="63746933"/>
<dbReference type="Proteomes" id="UP000184383">
    <property type="component" value="Unassembled WGS sequence"/>
</dbReference>
<name>A0A1L9RGV1_ASPWE</name>
<organism evidence="4 5">
    <name type="scientific">Aspergillus wentii DTO 134E9</name>
    <dbReference type="NCBI Taxonomy" id="1073089"/>
    <lineage>
        <taxon>Eukaryota</taxon>
        <taxon>Fungi</taxon>
        <taxon>Dikarya</taxon>
        <taxon>Ascomycota</taxon>
        <taxon>Pezizomycotina</taxon>
        <taxon>Eurotiomycetes</taxon>
        <taxon>Eurotiomycetidae</taxon>
        <taxon>Eurotiales</taxon>
        <taxon>Aspergillaceae</taxon>
        <taxon>Aspergillus</taxon>
        <taxon>Aspergillus subgen. Cremei</taxon>
    </lineage>
</organism>
<proteinExistence type="predicted"/>
<protein>
    <recommendedName>
        <fullName evidence="3">Xylanolytic transcriptional activator regulatory domain-containing protein</fullName>
    </recommendedName>
</protein>
<dbReference type="GO" id="GO:0003700">
    <property type="term" value="F:DNA-binding transcription factor activity"/>
    <property type="evidence" value="ECO:0007669"/>
    <property type="project" value="InterPro"/>
</dbReference>
<evidence type="ECO:0000313" key="4">
    <source>
        <dbReference type="EMBL" id="OJJ34088.1"/>
    </source>
</evidence>
<dbReference type="CDD" id="cd12148">
    <property type="entry name" value="fungal_TF_MHR"/>
    <property type="match status" value="1"/>
</dbReference>
<keyword evidence="2" id="KW-1133">Transmembrane helix</keyword>
<dbReference type="GO" id="GO:0006351">
    <property type="term" value="P:DNA-templated transcription"/>
    <property type="evidence" value="ECO:0007669"/>
    <property type="project" value="InterPro"/>
</dbReference>